<proteinExistence type="predicted"/>
<reference evidence="2 3" key="1">
    <citation type="submission" date="2015-03" db="EMBL/GenBank/DDBJ databases">
        <title>Genomics and transcriptomics of the oil-accumulating basidiomycete yeast T. oleaginosus allow insights into substrate utilization and the diverse evolutionary trajectories of mating systems in fungi.</title>
        <authorList>
            <consortium name="DOE Joint Genome Institute"/>
            <person name="Kourist R."/>
            <person name="Kracht O."/>
            <person name="Bracharz F."/>
            <person name="Lipzen A."/>
            <person name="Nolan M."/>
            <person name="Ohm R."/>
            <person name="Grigoriev I."/>
            <person name="Sun S."/>
            <person name="Heitman J."/>
            <person name="Bruck T."/>
            <person name="Nowrousian M."/>
        </authorList>
    </citation>
    <scope>NUCLEOTIDE SEQUENCE [LARGE SCALE GENOMIC DNA]</scope>
    <source>
        <strain evidence="2 3">IBC0246</strain>
    </source>
</reference>
<dbReference type="Proteomes" id="UP000053611">
    <property type="component" value="Unassembled WGS sequence"/>
</dbReference>
<sequence>MQVILKTRFEATSPEARGQRATRRGETGLRQAEVTPSSLTDRSIPPYPLSLSHLLLPLHSSPHSHHQSPARRHPSIHFLHPSIPPARSSILSSSKLTSSTPPSLHPSTRPSIASIKLHPHHRRVRPPPR</sequence>
<feature type="region of interest" description="Disordered" evidence="1">
    <location>
        <begin position="58"/>
        <end position="129"/>
    </location>
</feature>
<protein>
    <submittedName>
        <fullName evidence="2">Uncharacterized protein</fullName>
    </submittedName>
</protein>
<dbReference type="GeneID" id="28980007"/>
<name>A0A0J0XJS0_9TREE</name>
<feature type="compositionally biased region" description="Basic residues" evidence="1">
    <location>
        <begin position="117"/>
        <end position="129"/>
    </location>
</feature>
<organism evidence="2 3">
    <name type="scientific">Cutaneotrichosporon oleaginosum</name>
    <dbReference type="NCBI Taxonomy" id="879819"/>
    <lineage>
        <taxon>Eukaryota</taxon>
        <taxon>Fungi</taxon>
        <taxon>Dikarya</taxon>
        <taxon>Basidiomycota</taxon>
        <taxon>Agaricomycotina</taxon>
        <taxon>Tremellomycetes</taxon>
        <taxon>Trichosporonales</taxon>
        <taxon>Trichosporonaceae</taxon>
        <taxon>Cutaneotrichosporon</taxon>
    </lineage>
</organism>
<feature type="compositionally biased region" description="Basic residues" evidence="1">
    <location>
        <begin position="62"/>
        <end position="75"/>
    </location>
</feature>
<feature type="compositionally biased region" description="Low complexity" evidence="1">
    <location>
        <begin position="85"/>
        <end position="111"/>
    </location>
</feature>
<feature type="region of interest" description="Disordered" evidence="1">
    <location>
        <begin position="9"/>
        <end position="44"/>
    </location>
</feature>
<keyword evidence="3" id="KW-1185">Reference proteome</keyword>
<evidence type="ECO:0000313" key="3">
    <source>
        <dbReference type="Proteomes" id="UP000053611"/>
    </source>
</evidence>
<dbReference type="RefSeq" id="XP_018277851.1">
    <property type="nucleotide sequence ID" value="XM_018419404.1"/>
</dbReference>
<accession>A0A0J0XJS0</accession>
<dbReference type="EMBL" id="KQ087219">
    <property type="protein sequence ID" value="KLT41360.1"/>
    <property type="molecule type" value="Genomic_DNA"/>
</dbReference>
<evidence type="ECO:0000256" key="1">
    <source>
        <dbReference type="SAM" id="MobiDB-lite"/>
    </source>
</evidence>
<evidence type="ECO:0000313" key="2">
    <source>
        <dbReference type="EMBL" id="KLT41360.1"/>
    </source>
</evidence>
<gene>
    <name evidence="2" type="ORF">CC85DRAFT_123508</name>
</gene>
<dbReference type="AlphaFoldDB" id="A0A0J0XJS0"/>